<evidence type="ECO:0000256" key="1">
    <source>
        <dbReference type="SAM" id="MobiDB-lite"/>
    </source>
</evidence>
<proteinExistence type="predicted"/>
<keyword evidence="2" id="KW-0732">Signal</keyword>
<dbReference type="InterPro" id="IPR036116">
    <property type="entry name" value="FN3_sf"/>
</dbReference>
<feature type="compositionally biased region" description="Low complexity" evidence="1">
    <location>
        <begin position="855"/>
        <end position="877"/>
    </location>
</feature>
<dbReference type="SMART" id="SM00060">
    <property type="entry name" value="FN3"/>
    <property type="match status" value="1"/>
</dbReference>
<name>A0A938BN07_UNCEI</name>
<reference evidence="4" key="1">
    <citation type="submission" date="2019-03" db="EMBL/GenBank/DDBJ databases">
        <title>Lake Tanganyika Metagenome-Assembled Genomes (MAGs).</title>
        <authorList>
            <person name="Tran P."/>
        </authorList>
    </citation>
    <scope>NUCLEOTIDE SEQUENCE</scope>
    <source>
        <strain evidence="4">M_DeepCast_400m_m2_100</strain>
    </source>
</reference>
<evidence type="ECO:0000256" key="2">
    <source>
        <dbReference type="SAM" id="SignalP"/>
    </source>
</evidence>
<feature type="domain" description="Fibronectin type-III" evidence="3">
    <location>
        <begin position="1030"/>
        <end position="1124"/>
    </location>
</feature>
<dbReference type="PROSITE" id="PS50853">
    <property type="entry name" value="FN3"/>
    <property type="match status" value="1"/>
</dbReference>
<feature type="signal peptide" evidence="2">
    <location>
        <begin position="1"/>
        <end position="31"/>
    </location>
</feature>
<dbReference type="EMBL" id="VGIY01000036">
    <property type="protein sequence ID" value="MBM3316728.1"/>
    <property type="molecule type" value="Genomic_DNA"/>
</dbReference>
<dbReference type="InterPro" id="IPR013783">
    <property type="entry name" value="Ig-like_fold"/>
</dbReference>
<accession>A0A938BN07</accession>
<feature type="region of interest" description="Disordered" evidence="1">
    <location>
        <begin position="740"/>
        <end position="762"/>
    </location>
</feature>
<dbReference type="CDD" id="cd00063">
    <property type="entry name" value="FN3"/>
    <property type="match status" value="1"/>
</dbReference>
<comment type="caution">
    <text evidence="4">The sequence shown here is derived from an EMBL/GenBank/DDBJ whole genome shotgun (WGS) entry which is preliminary data.</text>
</comment>
<feature type="region of interest" description="Disordered" evidence="1">
    <location>
        <begin position="848"/>
        <end position="880"/>
    </location>
</feature>
<feature type="chain" id="PRO_5036821094" description="Fibronectin type-III domain-containing protein" evidence="2">
    <location>
        <begin position="32"/>
        <end position="1500"/>
    </location>
</feature>
<dbReference type="SUPFAM" id="SSF55486">
    <property type="entry name" value="Metalloproteases ('zincins'), catalytic domain"/>
    <property type="match status" value="1"/>
</dbReference>
<organism evidence="4 5">
    <name type="scientific">Eiseniibacteriota bacterium</name>
    <dbReference type="NCBI Taxonomy" id="2212470"/>
    <lineage>
        <taxon>Bacteria</taxon>
        <taxon>Candidatus Eiseniibacteriota</taxon>
    </lineage>
</organism>
<gene>
    <name evidence="4" type="ORF">FJY75_02645</name>
</gene>
<protein>
    <recommendedName>
        <fullName evidence="3">Fibronectin type-III domain-containing protein</fullName>
    </recommendedName>
</protein>
<dbReference type="SUPFAM" id="SSF49265">
    <property type="entry name" value="Fibronectin type III"/>
    <property type="match status" value="1"/>
</dbReference>
<sequence length="1500" mass="157607">MRACPAGPRRRARLAAIAIAALLPIASGARGGPLSGDASGTVRPPVDWAVVHHPERGIPCRGWRGAAAPDAVHAAAQWATPATPLRDGGGAPPPEDLLPPGERLAVERFLARAAPWLGCAPADLLFSDRRAARRLAHIHLEQTFRGLPVEGARLALTLGPGNEILGFDSTIAAALGDPDLEARITPEGAQGLAAERAGAALRWTSMELALRPEPAGAPPRLVWRMRGRAEASRESWRALVDARTGEVLDLRALSLELSGEVAGLIHAPDPWGAQVRVPFPDLLVLAEAQGAPPESTHTDSLGRFRIEVPEGADPRVRIPLLGRYAEVRRGSWDAPPAEIVATAPADPLAALWDSSAASAAEREVYIHAAASRAWLQAIDPAFDAPLRRLDRPVPILAEDPALDCNALAHVDPEDFHLRFSGADAACTDLGRLRTVVAHEYGHLVTACAYAPDEAPRFIHEACSDYFAAAVSGTPLVGLGWRGPGTFVRDLGEPRYFPAHPFCAEDPYCSGGILATALWDLRRRLTAAGGLAGERYADSLFHFMRAGKPRDFDACLLHLLLQDDDDGDLANGTPNLAAVAGAFADHGLGDFGVTLFHRPLADTTASPGPRRVDLAVACVHPPDPESAVLHYRFDGGPFSRAAMEGAGYAYAGEIPGAPAGTRVDYYFTAADRTGRSERLPRDAPSGTFSYRVGPDTTPPAILHLAAASPVAGAPRFWIQAGAADNAGTVDSIWVEAIVSSPGEAGGSETGGDEAASTAATLHPKPLDVREAAGGPALPSRGGAYEGTLEASALAAGDRILLRLGARDAAGNTSFFPAEAPRELLVAAGWEEDFEDGPGEALLAGGWAWRGDPRPGAPRGAGPPAAAAPAAEPAEAGDPLRGDLAWPSGRAGLVFEGGGASHPPAATVTFPDRDLAGWDRASLVFWTDYGFEGFEAGGRLLASADGGATWAPVEPLGGYPAGAYYDSNGNGVPDIIVGAFGGDAGSGQVVRVPLDGWTGGSLRIRFEAFGARAPDFWRIDDVRLLRETALPPPTGLAATQGQARSVRLSWRRPQGAAGDPLGYELFRGEASRDYAALPAASLAHPAAVWTDSDVIAGRRYHYAVRALYPQGASALSDEAIGFPYAARLGAPAEMVSLTGSDDAGRDTLTITNLGTGELRVSVYCGTETDDWEDVRAIYRAGDAPPGGFRRVLSDPRDAPAPDIRHLSIAEASGSVIFRVGMHSPLPDPREAFTLLLLLDTDLSPETGLRQPNIGADFIVAVGRMVYRATEGLALGYVFDPRWNFVERTSAVSALEGQDSLEFAVRWSTLGNPPAIACALGILVSRDPPPLPPVWDGDLAPEPPRLEWLAYEPAAGVAAPGAPLPIVLSYDLAGAPIRTHRARLFLATNDALQPRATLPLSVRRPAQEAITLLRLAGPNPNPSSGGAGLTLEIPAGQAWKMAVVDVAGRFVRLLGRGGPGDAEARLLHWDGRTEEGTRAAAGRYYVVAQAGARQVARPLLLVP</sequence>
<dbReference type="Gene3D" id="2.60.40.4070">
    <property type="match status" value="1"/>
</dbReference>
<dbReference type="Proteomes" id="UP000748308">
    <property type="component" value="Unassembled WGS sequence"/>
</dbReference>
<dbReference type="InterPro" id="IPR003961">
    <property type="entry name" value="FN3_dom"/>
</dbReference>
<dbReference type="Gene3D" id="2.60.40.10">
    <property type="entry name" value="Immunoglobulins"/>
    <property type="match status" value="1"/>
</dbReference>
<evidence type="ECO:0000259" key="3">
    <source>
        <dbReference type="PROSITE" id="PS50853"/>
    </source>
</evidence>
<evidence type="ECO:0000313" key="4">
    <source>
        <dbReference type="EMBL" id="MBM3316728.1"/>
    </source>
</evidence>
<evidence type="ECO:0000313" key="5">
    <source>
        <dbReference type="Proteomes" id="UP000748308"/>
    </source>
</evidence>